<evidence type="ECO:0000256" key="1">
    <source>
        <dbReference type="ARBA" id="ARBA00008635"/>
    </source>
</evidence>
<proteinExistence type="inferred from homology"/>
<dbReference type="Gene3D" id="1.20.120.450">
    <property type="entry name" value="dinb family like domain"/>
    <property type="match status" value="1"/>
</dbReference>
<evidence type="ECO:0000256" key="3">
    <source>
        <dbReference type="PIRSR" id="PIRSR607837-1"/>
    </source>
</evidence>
<gene>
    <name evidence="4" type="ORF">JI62_12555</name>
</gene>
<keyword evidence="2 3" id="KW-0479">Metal-binding</keyword>
<evidence type="ECO:0000256" key="2">
    <source>
        <dbReference type="ARBA" id="ARBA00022723"/>
    </source>
</evidence>
<feature type="binding site" evidence="3">
    <location>
        <position position="151"/>
    </location>
    <ligand>
        <name>a divalent metal cation</name>
        <dbReference type="ChEBI" id="CHEBI:60240"/>
    </ligand>
</feature>
<reference evidence="4 5" key="1">
    <citation type="submission" date="2014-08" db="EMBL/GenBank/DDBJ databases">
        <title>Draft genome sequence of a novel L-asparaginase producing marine bacterium, Halomonas campaniensis.</title>
        <authorList>
            <person name="Sundarakrishnan B."/>
            <person name="Moushumi Priya A."/>
            <person name="Raman G."/>
            <person name="Sakthivel N."/>
            <person name="Park S."/>
            <person name="Jayachandran S."/>
        </authorList>
    </citation>
    <scope>NUCLEOTIDE SEQUENCE [LARGE SCALE GENOMIC DNA]</scope>
    <source>
        <strain evidence="4 5">SK03</strain>
    </source>
</reference>
<feature type="binding site" evidence="3">
    <location>
        <position position="147"/>
    </location>
    <ligand>
        <name>a divalent metal cation</name>
        <dbReference type="ChEBI" id="CHEBI:60240"/>
    </ligand>
</feature>
<keyword evidence="5" id="KW-1185">Reference proteome</keyword>
<dbReference type="RefSeq" id="WP_088700513.1">
    <property type="nucleotide sequence ID" value="NZ_JPUA01000034.1"/>
</dbReference>
<protein>
    <submittedName>
        <fullName evidence="4">Diguanylate cyclase</fullName>
    </submittedName>
</protein>
<evidence type="ECO:0000313" key="5">
    <source>
        <dbReference type="Proteomes" id="UP000197334"/>
    </source>
</evidence>
<dbReference type="OrthoDB" id="9807509at2"/>
<organism evidence="4 5">
    <name type="scientific">Halomonas campaniensis</name>
    <dbReference type="NCBI Taxonomy" id="213554"/>
    <lineage>
        <taxon>Bacteria</taxon>
        <taxon>Pseudomonadati</taxon>
        <taxon>Pseudomonadota</taxon>
        <taxon>Gammaproteobacteria</taxon>
        <taxon>Oceanospirillales</taxon>
        <taxon>Halomonadaceae</taxon>
        <taxon>Halomonas</taxon>
    </lineage>
</organism>
<dbReference type="Proteomes" id="UP000197334">
    <property type="component" value="Unassembled WGS sequence"/>
</dbReference>
<evidence type="ECO:0000313" key="4">
    <source>
        <dbReference type="EMBL" id="OWV28521.1"/>
    </source>
</evidence>
<dbReference type="PANTHER" id="PTHR37302">
    <property type="entry name" value="SLR1116 PROTEIN"/>
    <property type="match status" value="1"/>
</dbReference>
<feature type="binding site" evidence="3">
    <location>
        <position position="50"/>
    </location>
    <ligand>
        <name>a divalent metal cation</name>
        <dbReference type="ChEBI" id="CHEBI:60240"/>
    </ligand>
</feature>
<dbReference type="EMBL" id="JPUA01000034">
    <property type="protein sequence ID" value="OWV28521.1"/>
    <property type="molecule type" value="Genomic_DNA"/>
</dbReference>
<dbReference type="GO" id="GO:0046872">
    <property type="term" value="F:metal ion binding"/>
    <property type="evidence" value="ECO:0007669"/>
    <property type="project" value="UniProtKB-KW"/>
</dbReference>
<dbReference type="InterPro" id="IPR007837">
    <property type="entry name" value="DinB"/>
</dbReference>
<dbReference type="Pfam" id="PF05163">
    <property type="entry name" value="DinB"/>
    <property type="match status" value="1"/>
</dbReference>
<dbReference type="PANTHER" id="PTHR37302:SF1">
    <property type="entry name" value="PROTEIN DINB"/>
    <property type="match status" value="1"/>
</dbReference>
<accession>A0A246RWK8</accession>
<comment type="similarity">
    <text evidence="1">Belongs to the DinB family.</text>
</comment>
<comment type="caution">
    <text evidence="4">The sequence shown here is derived from an EMBL/GenBank/DDBJ whole genome shotgun (WGS) entry which is preliminary data.</text>
</comment>
<name>A0A246RWK8_9GAMM</name>
<dbReference type="InterPro" id="IPR034660">
    <property type="entry name" value="DinB/YfiT-like"/>
</dbReference>
<dbReference type="SUPFAM" id="SSF109854">
    <property type="entry name" value="DinB/YfiT-like putative metalloenzymes"/>
    <property type="match status" value="1"/>
</dbReference>
<dbReference type="AlphaFoldDB" id="A0A246RWK8"/>
<sequence length="181" mass="20144">MTLQQHFEQLATYNQWMNAKLYDAAGKLSDSELTEERGAFFGSIFGTLNHIAVADTIWLKRFATHASSSARTLEVMVALPTPASLDQILFDDLKGLKAHRQWLDTVIINWVAALTDDDLSTALSYHNTKGVASKRSYSSLIVHFFNHQTHHRGQVSTLFSQAGVDIGVTDLLALIPEEVEI</sequence>